<dbReference type="AlphaFoldDB" id="A0A1F5MFL6"/>
<evidence type="ECO:0000256" key="2">
    <source>
        <dbReference type="ARBA" id="ARBA00005854"/>
    </source>
</evidence>
<comment type="function">
    <text evidence="1">Catalyzes the reversible oxidation of 3-phospho-D-glycerate to 3-phosphonooxypyruvate, the first step of the phosphorylated L-serine biosynthesis pathway. Also catalyzes the reversible oxidation of 2-hydroxyglutarate to 2-oxoglutarate.</text>
</comment>
<evidence type="ECO:0000313" key="15">
    <source>
        <dbReference type="Proteomes" id="UP000183317"/>
    </source>
</evidence>
<dbReference type="GO" id="GO:0051287">
    <property type="term" value="F:NAD binding"/>
    <property type="evidence" value="ECO:0007669"/>
    <property type="project" value="InterPro"/>
</dbReference>
<evidence type="ECO:0000256" key="3">
    <source>
        <dbReference type="ARBA" id="ARBA00013001"/>
    </source>
</evidence>
<dbReference type="PANTHER" id="PTHR42789">
    <property type="entry name" value="D-ISOMER SPECIFIC 2-HYDROXYACID DEHYDROGENASE FAMILY PROTEIN (AFU_ORTHOLOGUE AFUA_6G10090)"/>
    <property type="match status" value="1"/>
</dbReference>
<dbReference type="FunFam" id="3.40.50.720:FF:000041">
    <property type="entry name" value="D-3-phosphoglycerate dehydrogenase"/>
    <property type="match status" value="1"/>
</dbReference>
<keyword evidence="6" id="KW-0520">NAD</keyword>
<keyword evidence="4" id="KW-0028">Amino-acid biosynthesis</keyword>
<comment type="similarity">
    <text evidence="2 10">Belongs to the D-isomer specific 2-hydroxyacid dehydrogenase family.</text>
</comment>
<dbReference type="CDD" id="cd12176">
    <property type="entry name" value="PGDH_3"/>
    <property type="match status" value="1"/>
</dbReference>
<dbReference type="EC" id="1.1.1.399" evidence="3"/>
<comment type="pathway">
    <text evidence="7">Amino-acid biosynthesis.</text>
</comment>
<evidence type="ECO:0000256" key="8">
    <source>
        <dbReference type="ARBA" id="ARBA00030455"/>
    </source>
</evidence>
<evidence type="ECO:0000259" key="13">
    <source>
        <dbReference type="Pfam" id="PF22629"/>
    </source>
</evidence>
<dbReference type="Gene3D" id="3.30.70.260">
    <property type="match status" value="1"/>
</dbReference>
<evidence type="ECO:0000256" key="5">
    <source>
        <dbReference type="ARBA" id="ARBA00023002"/>
    </source>
</evidence>
<feature type="domain" description="D-isomer specific 2-hydroxyacid dehydrogenase catalytic" evidence="11">
    <location>
        <begin position="16"/>
        <end position="327"/>
    </location>
</feature>
<comment type="catalytic activity">
    <reaction evidence="9">
        <text>(R)-2-hydroxyglutarate + NAD(+) = 2-oxoglutarate + NADH + H(+)</text>
        <dbReference type="Rhea" id="RHEA:49612"/>
        <dbReference type="ChEBI" id="CHEBI:15378"/>
        <dbReference type="ChEBI" id="CHEBI:15801"/>
        <dbReference type="ChEBI" id="CHEBI:16810"/>
        <dbReference type="ChEBI" id="CHEBI:57540"/>
        <dbReference type="ChEBI" id="CHEBI:57945"/>
        <dbReference type="EC" id="1.1.1.399"/>
    </reaction>
</comment>
<reference evidence="14 15" key="1">
    <citation type="journal article" date="2016" name="Nat. Commun.">
        <title>Thousands of microbial genomes shed light on interconnected biogeochemical processes in an aquifer system.</title>
        <authorList>
            <person name="Anantharaman K."/>
            <person name="Brown C.T."/>
            <person name="Hug L.A."/>
            <person name="Sharon I."/>
            <person name="Castelle C.J."/>
            <person name="Probst A.J."/>
            <person name="Thomas B.C."/>
            <person name="Singh A."/>
            <person name="Wilkins M.J."/>
            <person name="Karaoz U."/>
            <person name="Brodie E.L."/>
            <person name="Williams K.H."/>
            <person name="Hubbard S.S."/>
            <person name="Banfield J.F."/>
        </authorList>
    </citation>
    <scope>NUCLEOTIDE SEQUENCE [LARGE SCALE GENOMIC DNA]</scope>
</reference>
<evidence type="ECO:0000256" key="7">
    <source>
        <dbReference type="ARBA" id="ARBA00029440"/>
    </source>
</evidence>
<accession>A0A1F5MFL6</accession>
<dbReference type="InterPro" id="IPR029753">
    <property type="entry name" value="D-isomer_DH_CS"/>
</dbReference>
<dbReference type="InterPro" id="IPR050857">
    <property type="entry name" value="D-2-hydroxyacid_DH"/>
</dbReference>
<evidence type="ECO:0000256" key="9">
    <source>
        <dbReference type="ARBA" id="ARBA00048126"/>
    </source>
</evidence>
<dbReference type="Gene3D" id="3.40.50.720">
    <property type="entry name" value="NAD(P)-binding Rossmann-like Domain"/>
    <property type="match status" value="2"/>
</dbReference>
<gene>
    <name evidence="14" type="ORF">A3J13_01750</name>
</gene>
<dbReference type="PROSITE" id="PS00065">
    <property type="entry name" value="D_2_HYDROXYACID_DH_1"/>
    <property type="match status" value="1"/>
</dbReference>
<dbReference type="PANTHER" id="PTHR42789:SF1">
    <property type="entry name" value="D-ISOMER SPECIFIC 2-HYDROXYACID DEHYDROGENASE FAMILY PROTEIN (AFU_ORTHOLOGUE AFUA_6G10090)"/>
    <property type="match status" value="1"/>
</dbReference>
<dbReference type="InterPro" id="IPR029752">
    <property type="entry name" value="D-isomer_DH_CS1"/>
</dbReference>
<dbReference type="SUPFAM" id="SSF51735">
    <property type="entry name" value="NAD(P)-binding Rossmann-fold domains"/>
    <property type="match status" value="1"/>
</dbReference>
<dbReference type="CDD" id="cd04901">
    <property type="entry name" value="ACT_3PGDH"/>
    <property type="match status" value="1"/>
</dbReference>
<dbReference type="Proteomes" id="UP000183317">
    <property type="component" value="Unassembled WGS sequence"/>
</dbReference>
<evidence type="ECO:0000259" key="12">
    <source>
        <dbReference type="Pfam" id="PF02826"/>
    </source>
</evidence>
<dbReference type="InterPro" id="IPR006140">
    <property type="entry name" value="D-isomer_DH_NAD-bd"/>
</dbReference>
<dbReference type="Pfam" id="PF02826">
    <property type="entry name" value="2-Hacid_dh_C"/>
    <property type="match status" value="1"/>
</dbReference>
<comment type="caution">
    <text evidence="14">The sequence shown here is derived from an EMBL/GenBank/DDBJ whole genome shotgun (WGS) entry which is preliminary data.</text>
</comment>
<dbReference type="InterPro" id="IPR006139">
    <property type="entry name" value="D-isomer_2_OHA_DH_cat_dom"/>
</dbReference>
<evidence type="ECO:0000256" key="1">
    <source>
        <dbReference type="ARBA" id="ARBA00003800"/>
    </source>
</evidence>
<dbReference type="PROSITE" id="PS00671">
    <property type="entry name" value="D_2_HYDROXYACID_DH_3"/>
    <property type="match status" value="1"/>
</dbReference>
<dbReference type="InterPro" id="IPR045865">
    <property type="entry name" value="ACT-like_dom_sf"/>
</dbReference>
<dbReference type="SUPFAM" id="SSF55021">
    <property type="entry name" value="ACT-like"/>
    <property type="match status" value="1"/>
</dbReference>
<proteinExistence type="inferred from homology"/>
<name>A0A1F5MFL6_9BACT</name>
<feature type="domain" description="Acetolactate synthase small subunit-like ACT" evidence="13">
    <location>
        <begin position="344"/>
        <end position="407"/>
    </location>
</feature>
<dbReference type="InterPro" id="IPR036291">
    <property type="entry name" value="NAD(P)-bd_dom_sf"/>
</dbReference>
<dbReference type="EMBL" id="MFDU01000037">
    <property type="protein sequence ID" value="OGE64153.1"/>
    <property type="molecule type" value="Genomic_DNA"/>
</dbReference>
<dbReference type="Pfam" id="PF22629">
    <property type="entry name" value="ACT_AHAS_ss"/>
    <property type="match status" value="1"/>
</dbReference>
<evidence type="ECO:0000256" key="6">
    <source>
        <dbReference type="ARBA" id="ARBA00023027"/>
    </source>
</evidence>
<keyword evidence="5 10" id="KW-0560">Oxidoreductase</keyword>
<evidence type="ECO:0000259" key="11">
    <source>
        <dbReference type="Pfam" id="PF00389"/>
    </source>
</evidence>
<dbReference type="Pfam" id="PF00389">
    <property type="entry name" value="2-Hacid_dh"/>
    <property type="match status" value="1"/>
</dbReference>
<evidence type="ECO:0000256" key="10">
    <source>
        <dbReference type="RuleBase" id="RU003719"/>
    </source>
</evidence>
<dbReference type="InterPro" id="IPR054480">
    <property type="entry name" value="AHAS_small-like_ACT"/>
</dbReference>
<dbReference type="GO" id="GO:0004617">
    <property type="term" value="F:phosphoglycerate dehydrogenase activity"/>
    <property type="evidence" value="ECO:0007669"/>
    <property type="project" value="UniProtKB-ARBA"/>
</dbReference>
<organism evidence="14 15">
    <name type="scientific">Candidatus Daviesbacteria bacterium RIFCSPLOWO2_02_FULL_36_8</name>
    <dbReference type="NCBI Taxonomy" id="1797793"/>
    <lineage>
        <taxon>Bacteria</taxon>
        <taxon>Candidatus Daviesiibacteriota</taxon>
    </lineage>
</organism>
<dbReference type="SUPFAM" id="SSF52283">
    <property type="entry name" value="Formate/glycerate dehydrogenase catalytic domain-like"/>
    <property type="match status" value="1"/>
</dbReference>
<dbReference type="GO" id="GO:0006564">
    <property type="term" value="P:L-serine biosynthetic process"/>
    <property type="evidence" value="ECO:0007669"/>
    <property type="project" value="UniProtKB-ARBA"/>
</dbReference>
<dbReference type="GO" id="GO:0047545">
    <property type="term" value="F:(S)-2-hydroxyglutarate dehydrogenase activity"/>
    <property type="evidence" value="ECO:0007669"/>
    <property type="project" value="UniProtKB-ARBA"/>
</dbReference>
<protein>
    <recommendedName>
        <fullName evidence="8">2-oxoglutarate reductase</fullName>
        <ecNumber evidence="3">1.1.1.399</ecNumber>
    </recommendedName>
    <alternativeName>
        <fullName evidence="8">2-oxoglutarate reductase</fullName>
    </alternativeName>
</protein>
<sequence length="412" mass="44841">MVEERKTSFPKGRMKVLLLENIDPLAKQAFETAGYPVEQLRTSLGEDALAEKLQDVFVLGIRSNTQVTPKVLENARKLTAVGAFCIGTEQINLPAASEAGVAVFNDPFSNTRSVVELVLGEMIMLSRGTFDKSMGMHDGIWDKSAEGSAELRGKTLGIIGYGNIGKQLSVVAETFGMRVIFYNTSETVALGNARRMYSMNQVLEASDIVSVHVSGKVSNEGLIGEKEFMNMKDGALFINASRGKVVDLEALARQIRSEKIRGAAIDVYPSEPKSNGPGFESPLRGLPNVILTPHIGGSTGEAQRLIAEAVSGRLISFLDTGDTGLSVNWPRIQLPSQKSDHRFLHYHRNVPGVLANLNGVLGSRGINVTQQYLQTNADFGYAVVDVNKNYDDRVLIGELKAVPGTIRFRPLY</sequence>
<feature type="domain" description="D-isomer specific 2-hydroxyacid dehydrogenase NAD-binding" evidence="12">
    <location>
        <begin position="120"/>
        <end position="296"/>
    </location>
</feature>
<dbReference type="NCBIfam" id="NF008759">
    <property type="entry name" value="PRK11790.1"/>
    <property type="match status" value="1"/>
</dbReference>
<evidence type="ECO:0000313" key="14">
    <source>
        <dbReference type="EMBL" id="OGE64153.1"/>
    </source>
</evidence>
<evidence type="ECO:0000256" key="4">
    <source>
        <dbReference type="ARBA" id="ARBA00022605"/>
    </source>
</evidence>